<accession>A0AAV2S0M0</accession>
<dbReference type="EMBL" id="CAXKWB010040958">
    <property type="protein sequence ID" value="CAL4155896.1"/>
    <property type="molecule type" value="Genomic_DNA"/>
</dbReference>
<organism evidence="3 4">
    <name type="scientific">Meganyctiphanes norvegica</name>
    <name type="common">Northern krill</name>
    <name type="synonym">Thysanopoda norvegica</name>
    <dbReference type="NCBI Taxonomy" id="48144"/>
    <lineage>
        <taxon>Eukaryota</taxon>
        <taxon>Metazoa</taxon>
        <taxon>Ecdysozoa</taxon>
        <taxon>Arthropoda</taxon>
        <taxon>Crustacea</taxon>
        <taxon>Multicrustacea</taxon>
        <taxon>Malacostraca</taxon>
        <taxon>Eumalacostraca</taxon>
        <taxon>Eucarida</taxon>
        <taxon>Euphausiacea</taxon>
        <taxon>Euphausiidae</taxon>
        <taxon>Meganyctiphanes</taxon>
    </lineage>
</organism>
<dbReference type="PROSITE" id="PS51670">
    <property type="entry name" value="SHKT"/>
    <property type="match status" value="1"/>
</dbReference>
<evidence type="ECO:0000313" key="3">
    <source>
        <dbReference type="EMBL" id="CAL4155896.1"/>
    </source>
</evidence>
<dbReference type="InterPro" id="IPR003582">
    <property type="entry name" value="ShKT_dom"/>
</dbReference>
<reference evidence="3 4" key="1">
    <citation type="submission" date="2024-05" db="EMBL/GenBank/DDBJ databases">
        <authorList>
            <person name="Wallberg A."/>
        </authorList>
    </citation>
    <scope>NUCLEOTIDE SEQUENCE [LARGE SCALE GENOMIC DNA]</scope>
</reference>
<feature type="disulfide bond" evidence="1">
    <location>
        <begin position="40"/>
        <end position="58"/>
    </location>
</feature>
<feature type="disulfide bond" evidence="1">
    <location>
        <begin position="31"/>
        <end position="65"/>
    </location>
</feature>
<evidence type="ECO:0000256" key="1">
    <source>
        <dbReference type="PROSITE-ProRule" id="PRU01005"/>
    </source>
</evidence>
<keyword evidence="1" id="KW-1015">Disulfide bond</keyword>
<protein>
    <recommendedName>
        <fullName evidence="2">ShKT domain-containing protein</fullName>
    </recommendedName>
</protein>
<dbReference type="Proteomes" id="UP001497623">
    <property type="component" value="Unassembled WGS sequence"/>
</dbReference>
<feature type="disulfide bond" evidence="1">
    <location>
        <begin position="49"/>
        <end position="62"/>
    </location>
</feature>
<evidence type="ECO:0000313" key="4">
    <source>
        <dbReference type="Proteomes" id="UP001497623"/>
    </source>
</evidence>
<dbReference type="AlphaFoldDB" id="A0AAV2S0M0"/>
<feature type="non-terminal residue" evidence="3">
    <location>
        <position position="347"/>
    </location>
</feature>
<proteinExistence type="predicted"/>
<gene>
    <name evidence="3" type="ORF">MNOR_LOCUS31577</name>
</gene>
<keyword evidence="4" id="KW-1185">Reference proteome</keyword>
<comment type="caution">
    <text evidence="3">The sequence shown here is derived from an EMBL/GenBank/DDBJ whole genome shotgun (WGS) entry which is preliminary data.</text>
</comment>
<evidence type="ECO:0000259" key="2">
    <source>
        <dbReference type="PROSITE" id="PS51670"/>
    </source>
</evidence>
<sequence length="347" mass="38308">MDVIGIQRLYGCKEPDFTDMDDLGKLGGQRCRDIDRKRFCKDQIRDLTCENLRVSERCKKSCGLCLGGGPCKARKRCLREKGSCIPTSIRCAGKVIYKGCKKGRATGCQCCVPASEKISNELMSPHTSLKPCAAALTSCGTLKQGICRPMRCHQGEFPSPVATCEGINCKCCKPKTELCSSPDQPCGPHNRGRCRSKCLYWERAENCKACHCPGRHCQCCYTITYSTQDVIQYNDPVPTAAIANDDPAPAKPMYLHEVHIPCTAPNTVCGTLDLGICRPHECLPGEFSSPVPNCEGQNCKCCKPNTMRINIPKPLRINIPKPMRINIPKPMKINIPKPMTINIPKPM</sequence>
<name>A0AAV2S0M0_MEGNR</name>
<feature type="domain" description="ShKT" evidence="2">
    <location>
        <begin position="31"/>
        <end position="65"/>
    </location>
</feature>